<gene>
    <name evidence="16" type="primary">dapA</name>
    <name evidence="16" type="ORF">G4D54_22045</name>
</gene>
<dbReference type="Proteomes" id="UP000503330">
    <property type="component" value="Chromosome"/>
</dbReference>
<evidence type="ECO:0000256" key="2">
    <source>
        <dbReference type="ARBA" id="ARBA00005120"/>
    </source>
</evidence>
<dbReference type="NCBIfam" id="TIGR00674">
    <property type="entry name" value="dapA"/>
    <property type="match status" value="1"/>
</dbReference>
<dbReference type="InterPro" id="IPR013785">
    <property type="entry name" value="Aldolase_TIM"/>
</dbReference>
<evidence type="ECO:0000256" key="6">
    <source>
        <dbReference type="ARBA" id="ARBA00022605"/>
    </source>
</evidence>
<dbReference type="InterPro" id="IPR002220">
    <property type="entry name" value="DapA-like"/>
</dbReference>
<dbReference type="EC" id="4.3.3.7" evidence="4 12"/>
<reference evidence="16 17" key="1">
    <citation type="submission" date="2020-02" db="EMBL/GenBank/DDBJ databases">
        <authorList>
            <person name="Kociolek L.K."/>
            <person name="Ozer E.A."/>
        </authorList>
    </citation>
    <scope>NUCLEOTIDE SEQUENCE [LARGE SCALE GENOMIC DNA]</scope>
    <source>
        <strain evidence="16 17">ATCC 14501</strain>
    </source>
</reference>
<dbReference type="SUPFAM" id="SSF51569">
    <property type="entry name" value="Aldolase"/>
    <property type="match status" value="1"/>
</dbReference>
<dbReference type="Pfam" id="PF00701">
    <property type="entry name" value="DHDPS"/>
    <property type="match status" value="1"/>
</dbReference>
<dbReference type="Gene3D" id="3.20.20.70">
    <property type="entry name" value="Aldolase class I"/>
    <property type="match status" value="1"/>
</dbReference>
<keyword evidence="6" id="KW-0028">Amino-acid biosynthesis</keyword>
<dbReference type="AlphaFoldDB" id="A0AAP9ML34"/>
<comment type="similarity">
    <text evidence="3 13">Belongs to the DapA family.</text>
</comment>
<dbReference type="GO" id="GO:0008840">
    <property type="term" value="F:4-hydroxy-tetrahydrodipicolinate synthase activity"/>
    <property type="evidence" value="ECO:0007669"/>
    <property type="project" value="UniProtKB-UniRule"/>
</dbReference>
<comment type="pathway">
    <text evidence="2">Amino-acid biosynthesis; L-lysine biosynthesis via DAP pathway; (S)-tetrahydrodipicolinate from L-aspartate: step 3/4.</text>
</comment>
<evidence type="ECO:0000256" key="13">
    <source>
        <dbReference type="PIRNR" id="PIRNR001365"/>
    </source>
</evidence>
<keyword evidence="5" id="KW-0963">Cytoplasm</keyword>
<evidence type="ECO:0000256" key="4">
    <source>
        <dbReference type="ARBA" id="ARBA00012086"/>
    </source>
</evidence>
<dbReference type="InterPro" id="IPR005263">
    <property type="entry name" value="DapA"/>
</dbReference>
<evidence type="ECO:0000256" key="1">
    <source>
        <dbReference type="ARBA" id="ARBA00003294"/>
    </source>
</evidence>
<dbReference type="PROSITE" id="PS00666">
    <property type="entry name" value="DHDPS_2"/>
    <property type="match status" value="1"/>
</dbReference>
<comment type="function">
    <text evidence="1">Catalyzes the condensation of (S)-aspartate-beta-semialdehyde [(S)-ASA] and pyruvate to 4-hydroxy-tetrahydrodipicolinate (HTPA).</text>
</comment>
<evidence type="ECO:0000256" key="5">
    <source>
        <dbReference type="ARBA" id="ARBA00022490"/>
    </source>
</evidence>
<evidence type="ECO:0000256" key="7">
    <source>
        <dbReference type="ARBA" id="ARBA00022915"/>
    </source>
</evidence>
<dbReference type="PANTHER" id="PTHR12128">
    <property type="entry name" value="DIHYDRODIPICOLINATE SYNTHASE"/>
    <property type="match status" value="1"/>
</dbReference>
<dbReference type="EMBL" id="CP048838">
    <property type="protein sequence ID" value="QJA04924.1"/>
    <property type="molecule type" value="Genomic_DNA"/>
</dbReference>
<evidence type="ECO:0000256" key="8">
    <source>
        <dbReference type="ARBA" id="ARBA00023154"/>
    </source>
</evidence>
<evidence type="ECO:0000256" key="3">
    <source>
        <dbReference type="ARBA" id="ARBA00007592"/>
    </source>
</evidence>
<keyword evidence="7" id="KW-0220">Diaminopimelate biosynthesis</keyword>
<dbReference type="PRINTS" id="PR00146">
    <property type="entry name" value="DHPICSNTHASE"/>
</dbReference>
<dbReference type="GeneID" id="61928280"/>
<accession>A0AAP9ML34</accession>
<dbReference type="GO" id="GO:0009089">
    <property type="term" value="P:lysine biosynthetic process via diaminopimelate"/>
    <property type="evidence" value="ECO:0007669"/>
    <property type="project" value="UniProtKB-UniRule"/>
</dbReference>
<evidence type="ECO:0000256" key="15">
    <source>
        <dbReference type="PIRSR" id="PIRSR001365-2"/>
    </source>
</evidence>
<name>A0AAP9ML34_CLOIN</name>
<organism evidence="16 17">
    <name type="scientific">Clostridium innocuum</name>
    <dbReference type="NCBI Taxonomy" id="1522"/>
    <lineage>
        <taxon>Bacteria</taxon>
        <taxon>Bacillati</taxon>
        <taxon>Bacillota</taxon>
        <taxon>Clostridia</taxon>
        <taxon>Eubacteriales</taxon>
        <taxon>Clostridiaceae</taxon>
        <taxon>Clostridium</taxon>
    </lineage>
</organism>
<protein>
    <recommendedName>
        <fullName evidence="4 12">4-hydroxy-tetrahydrodipicolinate synthase</fullName>
        <ecNumber evidence="4 12">4.3.3.7</ecNumber>
    </recommendedName>
</protein>
<evidence type="ECO:0000256" key="9">
    <source>
        <dbReference type="ARBA" id="ARBA00023239"/>
    </source>
</evidence>
<evidence type="ECO:0000256" key="11">
    <source>
        <dbReference type="ARBA" id="ARBA00047836"/>
    </source>
</evidence>
<dbReference type="SMART" id="SM01130">
    <property type="entry name" value="DHDPS"/>
    <property type="match status" value="1"/>
</dbReference>
<dbReference type="GO" id="GO:0019877">
    <property type="term" value="P:diaminopimelate biosynthetic process"/>
    <property type="evidence" value="ECO:0007669"/>
    <property type="project" value="UniProtKB-KW"/>
</dbReference>
<feature type="binding site" evidence="15">
    <location>
        <position position="207"/>
    </location>
    <ligand>
        <name>pyruvate</name>
        <dbReference type="ChEBI" id="CHEBI:15361"/>
    </ligand>
</feature>
<dbReference type="RefSeq" id="WP_002606453.1">
    <property type="nucleotide sequence ID" value="NZ_BAAACC010000014.1"/>
</dbReference>
<keyword evidence="10" id="KW-0704">Schiff base</keyword>
<evidence type="ECO:0000313" key="16">
    <source>
        <dbReference type="EMBL" id="QJA04924.1"/>
    </source>
</evidence>
<dbReference type="CDD" id="cd00408">
    <property type="entry name" value="DHDPS-like"/>
    <property type="match status" value="1"/>
</dbReference>
<sequence>MKLEGIITPIVTPFHRDEEQSINYEATKQLIDHLIAKGVKGIFILGSNGEFHVIEEAEKIEFAEKVIGMVDHRVPVYVGTGACSTKETIRLSKKMEELGADALSVITPYFLTPTEEELVQHFTAVAESVSIPIILYNIPKATGCNLSAEVVGRLAEVENIRGIKDSSGKEENLKAYAELAKRDDFDLLIGSDSKISYGYALGASGAVAGTSNVITEVLVELDRALRNGETEKAEELQKDIDVLRGVLKLGTVPVVMKRAAELAGIAEIGPARKPVLECSAQDDEKIKEMLQYYHLI</sequence>
<feature type="active site" description="Schiff-base intermediate with substrate" evidence="14">
    <location>
        <position position="164"/>
    </location>
</feature>
<keyword evidence="9 13" id="KW-0456">Lyase</keyword>
<evidence type="ECO:0000256" key="12">
    <source>
        <dbReference type="NCBIfam" id="TIGR00674"/>
    </source>
</evidence>
<dbReference type="PANTHER" id="PTHR12128:SF66">
    <property type="entry name" value="4-HYDROXY-2-OXOGLUTARATE ALDOLASE, MITOCHONDRIAL"/>
    <property type="match status" value="1"/>
</dbReference>
<comment type="catalytic activity">
    <reaction evidence="11">
        <text>L-aspartate 4-semialdehyde + pyruvate = (2S,4S)-4-hydroxy-2,3,4,5-tetrahydrodipicolinate + H2O + H(+)</text>
        <dbReference type="Rhea" id="RHEA:34171"/>
        <dbReference type="ChEBI" id="CHEBI:15361"/>
        <dbReference type="ChEBI" id="CHEBI:15377"/>
        <dbReference type="ChEBI" id="CHEBI:15378"/>
        <dbReference type="ChEBI" id="CHEBI:67139"/>
        <dbReference type="ChEBI" id="CHEBI:537519"/>
        <dbReference type="EC" id="4.3.3.7"/>
    </reaction>
</comment>
<dbReference type="InterPro" id="IPR020625">
    <property type="entry name" value="Schiff_base-form_aldolases_AS"/>
</dbReference>
<proteinExistence type="inferred from homology"/>
<evidence type="ECO:0000256" key="14">
    <source>
        <dbReference type="PIRSR" id="PIRSR001365-1"/>
    </source>
</evidence>
<keyword evidence="8" id="KW-0457">Lysine biosynthesis</keyword>
<dbReference type="PIRSF" id="PIRSF001365">
    <property type="entry name" value="DHDPS"/>
    <property type="match status" value="1"/>
</dbReference>
<feature type="active site" description="Proton donor/acceptor" evidence="14">
    <location>
        <position position="136"/>
    </location>
</feature>
<evidence type="ECO:0000256" key="10">
    <source>
        <dbReference type="ARBA" id="ARBA00023270"/>
    </source>
</evidence>
<evidence type="ECO:0000313" key="17">
    <source>
        <dbReference type="Proteomes" id="UP000503330"/>
    </source>
</evidence>